<feature type="compositionally biased region" description="Polar residues" evidence="1">
    <location>
        <begin position="157"/>
        <end position="189"/>
    </location>
</feature>
<organism evidence="2 3">
    <name type="scientific">Crotalaria pallida</name>
    <name type="common">Smooth rattlebox</name>
    <name type="synonym">Crotalaria striata</name>
    <dbReference type="NCBI Taxonomy" id="3830"/>
    <lineage>
        <taxon>Eukaryota</taxon>
        <taxon>Viridiplantae</taxon>
        <taxon>Streptophyta</taxon>
        <taxon>Embryophyta</taxon>
        <taxon>Tracheophyta</taxon>
        <taxon>Spermatophyta</taxon>
        <taxon>Magnoliopsida</taxon>
        <taxon>eudicotyledons</taxon>
        <taxon>Gunneridae</taxon>
        <taxon>Pentapetalae</taxon>
        <taxon>rosids</taxon>
        <taxon>fabids</taxon>
        <taxon>Fabales</taxon>
        <taxon>Fabaceae</taxon>
        <taxon>Papilionoideae</taxon>
        <taxon>50 kb inversion clade</taxon>
        <taxon>genistoids sensu lato</taxon>
        <taxon>core genistoids</taxon>
        <taxon>Crotalarieae</taxon>
        <taxon>Crotalaria</taxon>
    </lineage>
</organism>
<keyword evidence="3" id="KW-1185">Reference proteome</keyword>
<evidence type="ECO:0000256" key="1">
    <source>
        <dbReference type="SAM" id="MobiDB-lite"/>
    </source>
</evidence>
<evidence type="ECO:0000313" key="3">
    <source>
        <dbReference type="Proteomes" id="UP001372338"/>
    </source>
</evidence>
<name>A0AAN9F7I3_CROPI</name>
<feature type="region of interest" description="Disordered" evidence="1">
    <location>
        <begin position="33"/>
        <end position="60"/>
    </location>
</feature>
<protein>
    <submittedName>
        <fullName evidence="2">Uncharacterized protein</fullName>
    </submittedName>
</protein>
<sequence length="286" mass="31515">MSDEGANIHETQSDFLLSLEADDFNPKEYVLKQFQPAPSVDMSPPHQQQRERGSSTTPSQIITSYDEQRDDFLLSLQADDFNPKEYVLKHFQSAPSFDMRNVQSRVSTFAKLFDASLPTTEEAIYMTSLSNVQSHPETAIGASSLSFPLTLVPGADNNPNLQQPNFGQGSPHQQQQEGGLSATPSQIITSFGGGFSHTSISRQESNFSQKPRQMYRRFRKPQRVSTFAELMDDEALPTTQGAMTSLSSVHQNPLGAANDGQSLSFTMTQAPRAGHLNLQQPNSVQG</sequence>
<dbReference type="Proteomes" id="UP001372338">
    <property type="component" value="Unassembled WGS sequence"/>
</dbReference>
<dbReference type="EMBL" id="JAYWIO010000004">
    <property type="protein sequence ID" value="KAK7269086.1"/>
    <property type="molecule type" value="Genomic_DNA"/>
</dbReference>
<reference evidence="2 3" key="1">
    <citation type="submission" date="2024-01" db="EMBL/GenBank/DDBJ databases">
        <title>The genomes of 5 underutilized Papilionoideae crops provide insights into root nodulation and disease resistanc.</title>
        <authorList>
            <person name="Yuan L."/>
        </authorList>
    </citation>
    <scope>NUCLEOTIDE SEQUENCE [LARGE SCALE GENOMIC DNA]</scope>
    <source>
        <strain evidence="2">ZHUSHIDOU_FW_LH</strain>
        <tissue evidence="2">Leaf</tissue>
    </source>
</reference>
<gene>
    <name evidence="2" type="ORF">RIF29_21802</name>
</gene>
<proteinExistence type="predicted"/>
<feature type="region of interest" description="Disordered" evidence="1">
    <location>
        <begin position="153"/>
        <end position="212"/>
    </location>
</feature>
<feature type="compositionally biased region" description="Polar residues" evidence="1">
    <location>
        <begin position="196"/>
        <end position="211"/>
    </location>
</feature>
<dbReference type="AlphaFoldDB" id="A0AAN9F7I3"/>
<comment type="caution">
    <text evidence="2">The sequence shown here is derived from an EMBL/GenBank/DDBJ whole genome shotgun (WGS) entry which is preliminary data.</text>
</comment>
<accession>A0AAN9F7I3</accession>
<evidence type="ECO:0000313" key="2">
    <source>
        <dbReference type="EMBL" id="KAK7269086.1"/>
    </source>
</evidence>